<dbReference type="PROSITE" id="PS51707">
    <property type="entry name" value="CYTH"/>
    <property type="match status" value="1"/>
</dbReference>
<dbReference type="Pfam" id="PF01928">
    <property type="entry name" value="CYTH"/>
    <property type="match status" value="1"/>
</dbReference>
<dbReference type="SUPFAM" id="SSF55154">
    <property type="entry name" value="CYTH-like phosphatases"/>
    <property type="match status" value="1"/>
</dbReference>
<organism evidence="3 4">
    <name type="scientific">Actinomadura alba</name>
    <dbReference type="NCBI Taxonomy" id="406431"/>
    <lineage>
        <taxon>Bacteria</taxon>
        <taxon>Bacillati</taxon>
        <taxon>Actinomycetota</taxon>
        <taxon>Actinomycetes</taxon>
        <taxon>Streptosporangiales</taxon>
        <taxon>Thermomonosporaceae</taxon>
        <taxon>Actinomadura</taxon>
    </lineage>
</organism>
<gene>
    <name evidence="3" type="ORF">HKK74_04360</name>
</gene>
<accession>A0ABR7LIQ4</accession>
<dbReference type="InterPro" id="IPR033469">
    <property type="entry name" value="CYTH-like_dom_sf"/>
</dbReference>
<evidence type="ECO:0000259" key="2">
    <source>
        <dbReference type="PROSITE" id="PS51708"/>
    </source>
</evidence>
<dbReference type="PROSITE" id="PS51708">
    <property type="entry name" value="CHAD"/>
    <property type="match status" value="1"/>
</dbReference>
<dbReference type="SMART" id="SM01118">
    <property type="entry name" value="CYTH"/>
    <property type="match status" value="1"/>
</dbReference>
<dbReference type="SMART" id="SM00880">
    <property type="entry name" value="CHAD"/>
    <property type="match status" value="1"/>
</dbReference>
<keyword evidence="4" id="KW-1185">Reference proteome</keyword>
<feature type="domain" description="CHAD" evidence="2">
    <location>
        <begin position="221"/>
        <end position="501"/>
    </location>
</feature>
<comment type="caution">
    <text evidence="3">The sequence shown here is derived from an EMBL/GenBank/DDBJ whole genome shotgun (WGS) entry which is preliminary data.</text>
</comment>
<evidence type="ECO:0000259" key="1">
    <source>
        <dbReference type="PROSITE" id="PS51707"/>
    </source>
</evidence>
<dbReference type="RefSeq" id="WP_187241723.1">
    <property type="nucleotide sequence ID" value="NZ_BAAAOK010000008.1"/>
</dbReference>
<dbReference type="InterPro" id="IPR023577">
    <property type="entry name" value="CYTH_domain"/>
</dbReference>
<evidence type="ECO:0000313" key="3">
    <source>
        <dbReference type="EMBL" id="MBC6464731.1"/>
    </source>
</evidence>
<dbReference type="Gene3D" id="2.40.320.10">
    <property type="entry name" value="Hypothetical Protein Pfu-838710-001"/>
    <property type="match status" value="1"/>
</dbReference>
<proteinExistence type="predicted"/>
<dbReference type="Proteomes" id="UP000805614">
    <property type="component" value="Unassembled WGS sequence"/>
</dbReference>
<dbReference type="Gene3D" id="1.40.20.10">
    <property type="entry name" value="CHAD domain"/>
    <property type="match status" value="1"/>
</dbReference>
<dbReference type="CDD" id="cd07374">
    <property type="entry name" value="CYTH-like_Pase"/>
    <property type="match status" value="1"/>
</dbReference>
<dbReference type="PANTHER" id="PTHR39339:SF1">
    <property type="entry name" value="CHAD DOMAIN-CONTAINING PROTEIN"/>
    <property type="match status" value="1"/>
</dbReference>
<dbReference type="InterPro" id="IPR007899">
    <property type="entry name" value="CHAD_dom"/>
</dbReference>
<protein>
    <submittedName>
        <fullName evidence="3">CYTH and CHAD domain-containing protein</fullName>
    </submittedName>
</protein>
<sequence length="510" mass="55281">MADHVEIERKYDAESDFVLPDLSDVPGVHAVGEPQTHLLVAKYFDTPDLRLAARGITLRRRRGGDDAGWHLKMPVGPDTKKELRAPLGRAQVVPARLAGLVSAHTRGEPLQPVATLETGRTVIRLLGPDGEVLAEVADDAVAGQVIAGADGESGGPPSGGTWREIEVELVDGPAALLKAVGKRVRKAGARKAESASKLGRVLEPVLARGREQRPPATGPAQGTAGAALTAYLAAQVDALLAHDPKARLAEYDAVHKMRVSVRRIRSALKSYRPVLDRSRTDALRPELKWLADELGAVRDLEVLRERFTGRLDALPADLAAHQGWLDALRNQETAAYRRLNTALGEPRYFRLLDALDELLADPPLTDRADREAAKELRRLVRQAWRKLQRAYDGIEAAPPEERDTARHETRKEAKRARYAAEAAQGVLGKPAATVAANAQAMQDVLGRFQDGVIAQEHLARIAADSTDPREAFTLGALYEIERAEARSALNDVAATWAKAGDPAALNALRL</sequence>
<dbReference type="PANTHER" id="PTHR39339">
    <property type="entry name" value="SLR1444 PROTEIN"/>
    <property type="match status" value="1"/>
</dbReference>
<evidence type="ECO:0000313" key="4">
    <source>
        <dbReference type="Proteomes" id="UP000805614"/>
    </source>
</evidence>
<dbReference type="InterPro" id="IPR038186">
    <property type="entry name" value="CHAD_dom_sf"/>
</dbReference>
<name>A0ABR7LIQ4_9ACTN</name>
<reference evidence="3 4" key="1">
    <citation type="submission" date="2020-06" db="EMBL/GenBank/DDBJ databases">
        <title>Actinomadura xiongansis sp. nov., isolated from soil of Baiyangdian.</title>
        <authorList>
            <person name="Zhang X."/>
        </authorList>
    </citation>
    <scope>NUCLEOTIDE SEQUENCE [LARGE SCALE GENOMIC DNA]</scope>
    <source>
        <strain evidence="3 4">HBUM206468</strain>
    </source>
</reference>
<dbReference type="EMBL" id="JABVEC010000002">
    <property type="protein sequence ID" value="MBC6464731.1"/>
    <property type="molecule type" value="Genomic_DNA"/>
</dbReference>
<feature type="domain" description="CYTH" evidence="1">
    <location>
        <begin position="4"/>
        <end position="208"/>
    </location>
</feature>
<dbReference type="Pfam" id="PF05235">
    <property type="entry name" value="CHAD"/>
    <property type="match status" value="1"/>
</dbReference>